<evidence type="ECO:0000313" key="5">
    <source>
        <dbReference type="EMBL" id="PDX81265.1"/>
    </source>
</evidence>
<keyword evidence="2" id="KW-0863">Zinc-finger</keyword>
<keyword evidence="3" id="KW-0862">Zinc</keyword>
<dbReference type="PANTHER" id="PTHR30313:SF2">
    <property type="entry name" value="DNA PRIMASE"/>
    <property type="match status" value="1"/>
</dbReference>
<proteinExistence type="predicted"/>
<dbReference type="SUPFAM" id="SSF57783">
    <property type="entry name" value="Zinc beta-ribbon"/>
    <property type="match status" value="1"/>
</dbReference>
<dbReference type="RefSeq" id="WP_097839532.1">
    <property type="nucleotide sequence ID" value="NZ_CABVEJ010000005.1"/>
</dbReference>
<organism evidence="5 6">
    <name type="scientific">Faecalibacterium prausnitzii</name>
    <dbReference type="NCBI Taxonomy" id="853"/>
    <lineage>
        <taxon>Bacteria</taxon>
        <taxon>Bacillati</taxon>
        <taxon>Bacillota</taxon>
        <taxon>Clostridia</taxon>
        <taxon>Eubacteriales</taxon>
        <taxon>Oscillospiraceae</taxon>
        <taxon>Faecalibacterium</taxon>
    </lineage>
</organism>
<feature type="domain" description="Zinc finger CHC2-type" evidence="4">
    <location>
        <begin position="28"/>
        <end position="80"/>
    </location>
</feature>
<dbReference type="GO" id="GO:0003677">
    <property type="term" value="F:DNA binding"/>
    <property type="evidence" value="ECO:0007669"/>
    <property type="project" value="InterPro"/>
</dbReference>
<evidence type="ECO:0000259" key="4">
    <source>
        <dbReference type="SMART" id="SM00400"/>
    </source>
</evidence>
<dbReference type="GO" id="GO:0008270">
    <property type="term" value="F:zinc ion binding"/>
    <property type="evidence" value="ECO:0007669"/>
    <property type="project" value="UniProtKB-KW"/>
</dbReference>
<reference evidence="5 6" key="1">
    <citation type="journal article" date="2017" name="Front. Microbiol.">
        <title>New Insights into the Diversity of the Genus Faecalibacterium.</title>
        <authorList>
            <person name="Benevides L."/>
            <person name="Burman S."/>
            <person name="Martin R."/>
            <person name="Robert V."/>
            <person name="Thomas M."/>
            <person name="Miquel S."/>
            <person name="Chain F."/>
            <person name="Sokol H."/>
            <person name="Bermudez-Humaran L.G."/>
            <person name="Morrison M."/>
            <person name="Langella P."/>
            <person name="Azevedo V.A."/>
            <person name="Chatel J.M."/>
            <person name="Soares S."/>
        </authorList>
    </citation>
    <scope>NUCLEOTIDE SEQUENCE [LARGE SCALE GENOMIC DNA]</scope>
    <source>
        <strain evidence="5 6">CNCM I 4575</strain>
    </source>
</reference>
<dbReference type="GO" id="GO:0005737">
    <property type="term" value="C:cytoplasm"/>
    <property type="evidence" value="ECO:0007669"/>
    <property type="project" value="TreeGrafter"/>
</dbReference>
<evidence type="ECO:0000256" key="1">
    <source>
        <dbReference type="ARBA" id="ARBA00022723"/>
    </source>
</evidence>
<dbReference type="AlphaFoldDB" id="A0A2A7APZ1"/>
<dbReference type="GO" id="GO:0006269">
    <property type="term" value="P:DNA replication, synthesis of primer"/>
    <property type="evidence" value="ECO:0007669"/>
    <property type="project" value="TreeGrafter"/>
</dbReference>
<dbReference type="SMART" id="SM00400">
    <property type="entry name" value="ZnF_CHCC"/>
    <property type="match status" value="1"/>
</dbReference>
<dbReference type="InterPro" id="IPR002694">
    <property type="entry name" value="Znf_CHC2"/>
</dbReference>
<dbReference type="Gene3D" id="3.90.580.10">
    <property type="entry name" value="Zinc finger, CHC2-type domain"/>
    <property type="match status" value="1"/>
</dbReference>
<dbReference type="Pfam" id="PF01807">
    <property type="entry name" value="Zn_ribbon_DnaG"/>
    <property type="match status" value="1"/>
</dbReference>
<evidence type="ECO:0000256" key="3">
    <source>
        <dbReference type="ARBA" id="ARBA00022833"/>
    </source>
</evidence>
<dbReference type="Proteomes" id="UP000220005">
    <property type="component" value="Unassembled WGS sequence"/>
</dbReference>
<dbReference type="InterPro" id="IPR050219">
    <property type="entry name" value="DnaG_primase"/>
</dbReference>
<dbReference type="EMBL" id="NMTY01000016">
    <property type="protein sequence ID" value="PDX81265.1"/>
    <property type="molecule type" value="Genomic_DNA"/>
</dbReference>
<name>A0A2A7APZ1_9FIRM</name>
<dbReference type="GO" id="GO:0003899">
    <property type="term" value="F:DNA-directed RNA polymerase activity"/>
    <property type="evidence" value="ECO:0007669"/>
    <property type="project" value="InterPro"/>
</dbReference>
<sequence length="200" mass="22220">MNLFKIVKESVTVKQTAALYGLPVTTTWMTRCPFHEDHTPSMKLNDTYYYCFGCGATGDVIDLTAQLFGLSSFQAARKLTQDFGLSPDKPPSGAVALPKPAAASSDTQQEEIFYCLRVLHDYRDLLTRWQTEFAPLSPEEPLDEHFVEALHMMAVVDDLIDCLAFGPTSKKAAAAKRLLDGQLLPMVESRLNTLDREEAA</sequence>
<evidence type="ECO:0000256" key="2">
    <source>
        <dbReference type="ARBA" id="ARBA00022771"/>
    </source>
</evidence>
<gene>
    <name evidence="5" type="ORF">CGS58_08370</name>
</gene>
<protein>
    <submittedName>
        <fullName evidence="5">DNA primase</fullName>
    </submittedName>
</protein>
<dbReference type="PANTHER" id="PTHR30313">
    <property type="entry name" value="DNA PRIMASE"/>
    <property type="match status" value="1"/>
</dbReference>
<accession>A0A2A7APZ1</accession>
<evidence type="ECO:0000313" key="6">
    <source>
        <dbReference type="Proteomes" id="UP000220005"/>
    </source>
</evidence>
<keyword evidence="1" id="KW-0479">Metal-binding</keyword>
<comment type="caution">
    <text evidence="5">The sequence shown here is derived from an EMBL/GenBank/DDBJ whole genome shotgun (WGS) entry which is preliminary data.</text>
</comment>
<dbReference type="InterPro" id="IPR036977">
    <property type="entry name" value="DNA_primase_Znf_CHC2"/>
</dbReference>